<gene>
    <name evidence="1" type="ORF">NDR86_14370</name>
</gene>
<proteinExistence type="predicted"/>
<sequence>MNEEYANDEVDRVFRQGIPIPSYEVIHLVEDAKGFIEMAIALYSSIASDETDPAEKARLEANRDRQSELLKSRRWMDIDEAKRIVQEYPEIIDRLREKDNWGSA</sequence>
<dbReference type="Proteomes" id="UP001139157">
    <property type="component" value="Unassembled WGS sequence"/>
</dbReference>
<dbReference type="EMBL" id="JAMRXG010000005">
    <property type="protein sequence ID" value="MCM6774659.1"/>
    <property type="molecule type" value="Genomic_DNA"/>
</dbReference>
<name>A0A9X2E5M0_9NOCA</name>
<protein>
    <submittedName>
        <fullName evidence="1">Uncharacterized protein</fullName>
    </submittedName>
</protein>
<organism evidence="1 2">
    <name type="scientific">Nocardia pulmonis</name>
    <dbReference type="NCBI Taxonomy" id="2951408"/>
    <lineage>
        <taxon>Bacteria</taxon>
        <taxon>Bacillati</taxon>
        <taxon>Actinomycetota</taxon>
        <taxon>Actinomycetes</taxon>
        <taxon>Mycobacteriales</taxon>
        <taxon>Nocardiaceae</taxon>
        <taxon>Nocardia</taxon>
    </lineage>
</organism>
<dbReference type="RefSeq" id="WP_251912466.1">
    <property type="nucleotide sequence ID" value="NZ_JAMRXG010000005.1"/>
</dbReference>
<comment type="caution">
    <text evidence="1">The sequence shown here is derived from an EMBL/GenBank/DDBJ whole genome shotgun (WGS) entry which is preliminary data.</text>
</comment>
<dbReference type="AlphaFoldDB" id="A0A9X2E5M0"/>
<keyword evidence="2" id="KW-1185">Reference proteome</keyword>
<evidence type="ECO:0000313" key="1">
    <source>
        <dbReference type="EMBL" id="MCM6774659.1"/>
    </source>
</evidence>
<accession>A0A9X2E5M0</accession>
<evidence type="ECO:0000313" key="2">
    <source>
        <dbReference type="Proteomes" id="UP001139157"/>
    </source>
</evidence>
<reference evidence="1" key="1">
    <citation type="submission" date="2022-06" db="EMBL/GenBank/DDBJ databases">
        <title>Novel species in genus nocardia.</title>
        <authorList>
            <person name="Li F."/>
        </authorList>
    </citation>
    <scope>NUCLEOTIDE SEQUENCE</scope>
    <source>
        <strain evidence="1">CDC141</strain>
    </source>
</reference>